<dbReference type="InterPro" id="IPR001461">
    <property type="entry name" value="Aspartic_peptidase_A1"/>
</dbReference>
<dbReference type="InterPro" id="IPR033121">
    <property type="entry name" value="PEPTIDASE_A1"/>
</dbReference>
<evidence type="ECO:0000313" key="7">
    <source>
        <dbReference type="EMBL" id="EPT02915.1"/>
    </source>
</evidence>
<dbReference type="HOGENOM" id="CLU_038846_0_0_1"/>
<dbReference type="InterPro" id="IPR001969">
    <property type="entry name" value="Aspartic_peptidase_AS"/>
</dbReference>
<evidence type="ECO:0000313" key="8">
    <source>
        <dbReference type="Proteomes" id="UP000015241"/>
    </source>
</evidence>
<evidence type="ECO:0000256" key="1">
    <source>
        <dbReference type="ARBA" id="ARBA00007447"/>
    </source>
</evidence>
<dbReference type="AlphaFoldDB" id="S8FXC4"/>
<keyword evidence="4" id="KW-0645">Protease</keyword>
<dbReference type="GO" id="GO:0004190">
    <property type="term" value="F:aspartic-type endopeptidase activity"/>
    <property type="evidence" value="ECO:0007669"/>
    <property type="project" value="UniProtKB-KW"/>
</dbReference>
<feature type="domain" description="Peptidase A1" evidence="6">
    <location>
        <begin position="79"/>
        <end position="399"/>
    </location>
</feature>
<dbReference type="Gene3D" id="2.40.70.10">
    <property type="entry name" value="Acid Proteases"/>
    <property type="match status" value="2"/>
</dbReference>
<dbReference type="PANTHER" id="PTHR47966">
    <property type="entry name" value="BETA-SITE APP-CLEAVING ENZYME, ISOFORM A-RELATED"/>
    <property type="match status" value="1"/>
</dbReference>
<keyword evidence="8" id="KW-1185">Reference proteome</keyword>
<dbReference type="InterPro" id="IPR034164">
    <property type="entry name" value="Pepsin-like_dom"/>
</dbReference>
<dbReference type="SUPFAM" id="SSF50630">
    <property type="entry name" value="Acid proteases"/>
    <property type="match status" value="1"/>
</dbReference>
<comment type="similarity">
    <text evidence="1 4">Belongs to the peptidase A1 family.</text>
</comment>
<evidence type="ECO:0000256" key="2">
    <source>
        <dbReference type="ARBA" id="ARBA00022750"/>
    </source>
</evidence>
<proteinExistence type="inferred from homology"/>
<evidence type="ECO:0000256" key="5">
    <source>
        <dbReference type="SAM" id="SignalP"/>
    </source>
</evidence>
<keyword evidence="5" id="KW-0732">Signal</keyword>
<sequence length="405" mass="43393">MLASLLVLQAALALHLPLAEAVTTLPLSPISGHSDAYYKGAPDAGRARVAFQKERAARLAGLAEGPTTIPATNLAYVQYTASIGVGSPPTYYNIVVDTGSSNTFVGTGKTYVKTSTSVPTGQEVNVTYGTGFFSGYEYLDQVTIAPDIVLKNQSIGDALEYADFEGVDGIIGVGPTDLTYGTLYPDVNATIPTVMDNALQQGLIPTEILGVSFAPAIEYNDTNGALTFGGVDESLYEGSITYTPVTTTYPASYYWGINVTGATYGKTTVIPASYAGIVDTGTTLIYIADNWFQTYLDSIPGAYYDGNNTGLIVIPFESVPFMKPFTFYVADEPFILDVEAQLLPVWQNTAWGAEPNLQYGYIGPIGAPSGEGLDFIIGQKFMERFYAVFDTSNSRVGFAYTEHTY</sequence>
<protein>
    <recommendedName>
        <fullName evidence="6">Peptidase A1 domain-containing protein</fullName>
    </recommendedName>
</protein>
<dbReference type="PROSITE" id="PS00141">
    <property type="entry name" value="ASP_PROTEASE"/>
    <property type="match status" value="1"/>
</dbReference>
<dbReference type="eggNOG" id="KOG1339">
    <property type="taxonomic scope" value="Eukaryota"/>
</dbReference>
<organism evidence="7 8">
    <name type="scientific">Fomitopsis schrenkii</name>
    <name type="common">Brown rot fungus</name>
    <dbReference type="NCBI Taxonomy" id="2126942"/>
    <lineage>
        <taxon>Eukaryota</taxon>
        <taxon>Fungi</taxon>
        <taxon>Dikarya</taxon>
        <taxon>Basidiomycota</taxon>
        <taxon>Agaricomycotina</taxon>
        <taxon>Agaricomycetes</taxon>
        <taxon>Polyporales</taxon>
        <taxon>Fomitopsis</taxon>
    </lineage>
</organism>
<keyword evidence="2 4" id="KW-0064">Aspartyl protease</keyword>
<dbReference type="EMBL" id="KE504132">
    <property type="protein sequence ID" value="EPT02915.1"/>
    <property type="molecule type" value="Genomic_DNA"/>
</dbReference>
<dbReference type="PRINTS" id="PR00792">
    <property type="entry name" value="PEPSIN"/>
</dbReference>
<reference evidence="7 8" key="1">
    <citation type="journal article" date="2012" name="Science">
        <title>The Paleozoic origin of enzymatic lignin decomposition reconstructed from 31 fungal genomes.</title>
        <authorList>
            <person name="Floudas D."/>
            <person name="Binder M."/>
            <person name="Riley R."/>
            <person name="Barry K."/>
            <person name="Blanchette R.A."/>
            <person name="Henrissat B."/>
            <person name="Martinez A.T."/>
            <person name="Otillar R."/>
            <person name="Spatafora J.W."/>
            <person name="Yadav J.S."/>
            <person name="Aerts A."/>
            <person name="Benoit I."/>
            <person name="Boyd A."/>
            <person name="Carlson A."/>
            <person name="Copeland A."/>
            <person name="Coutinho P.M."/>
            <person name="de Vries R.P."/>
            <person name="Ferreira P."/>
            <person name="Findley K."/>
            <person name="Foster B."/>
            <person name="Gaskell J."/>
            <person name="Glotzer D."/>
            <person name="Gorecki P."/>
            <person name="Heitman J."/>
            <person name="Hesse C."/>
            <person name="Hori C."/>
            <person name="Igarashi K."/>
            <person name="Jurgens J.A."/>
            <person name="Kallen N."/>
            <person name="Kersten P."/>
            <person name="Kohler A."/>
            <person name="Kuees U."/>
            <person name="Kumar T.K.A."/>
            <person name="Kuo A."/>
            <person name="LaButti K."/>
            <person name="Larrondo L.F."/>
            <person name="Lindquist E."/>
            <person name="Ling A."/>
            <person name="Lombard V."/>
            <person name="Lucas S."/>
            <person name="Lundell T."/>
            <person name="Martin R."/>
            <person name="McLaughlin D.J."/>
            <person name="Morgenstern I."/>
            <person name="Morin E."/>
            <person name="Murat C."/>
            <person name="Nagy L.G."/>
            <person name="Nolan M."/>
            <person name="Ohm R.A."/>
            <person name="Patyshakuliyeva A."/>
            <person name="Rokas A."/>
            <person name="Ruiz-Duenas F.J."/>
            <person name="Sabat G."/>
            <person name="Salamov A."/>
            <person name="Samejima M."/>
            <person name="Schmutz J."/>
            <person name="Slot J.C."/>
            <person name="St John F."/>
            <person name="Stenlid J."/>
            <person name="Sun H."/>
            <person name="Sun S."/>
            <person name="Syed K."/>
            <person name="Tsang A."/>
            <person name="Wiebenga A."/>
            <person name="Young D."/>
            <person name="Pisabarro A."/>
            <person name="Eastwood D.C."/>
            <person name="Martin F."/>
            <person name="Cullen D."/>
            <person name="Grigoriev I.V."/>
            <person name="Hibbett D.S."/>
        </authorList>
    </citation>
    <scope>NUCLEOTIDE SEQUENCE</scope>
    <source>
        <strain evidence="8">FP-58527</strain>
    </source>
</reference>
<dbReference type="PROSITE" id="PS51767">
    <property type="entry name" value="PEPTIDASE_A1"/>
    <property type="match status" value="1"/>
</dbReference>
<feature type="signal peptide" evidence="5">
    <location>
        <begin position="1"/>
        <end position="21"/>
    </location>
</feature>
<feature type="chain" id="PRO_5004551892" description="Peptidase A1 domain-containing protein" evidence="5">
    <location>
        <begin position="22"/>
        <end position="405"/>
    </location>
</feature>
<feature type="active site" evidence="3">
    <location>
        <position position="279"/>
    </location>
</feature>
<dbReference type="OrthoDB" id="660550at2759"/>
<feature type="active site" evidence="3">
    <location>
        <position position="97"/>
    </location>
</feature>
<keyword evidence="4" id="KW-0378">Hydrolase</keyword>
<accession>S8FXC4</accession>
<evidence type="ECO:0000259" key="6">
    <source>
        <dbReference type="PROSITE" id="PS51767"/>
    </source>
</evidence>
<name>S8FXC4_FOMSC</name>
<dbReference type="InParanoid" id="S8FXC4"/>
<dbReference type="InterPro" id="IPR021109">
    <property type="entry name" value="Peptidase_aspartic_dom_sf"/>
</dbReference>
<evidence type="ECO:0000256" key="3">
    <source>
        <dbReference type="PIRSR" id="PIRSR601461-1"/>
    </source>
</evidence>
<dbReference type="Proteomes" id="UP000015241">
    <property type="component" value="Unassembled WGS sequence"/>
</dbReference>
<dbReference type="GO" id="GO:0006508">
    <property type="term" value="P:proteolysis"/>
    <property type="evidence" value="ECO:0007669"/>
    <property type="project" value="UniProtKB-KW"/>
</dbReference>
<dbReference type="CDD" id="cd05471">
    <property type="entry name" value="pepsin_like"/>
    <property type="match status" value="1"/>
</dbReference>
<dbReference type="PANTHER" id="PTHR47966:SF51">
    <property type="entry name" value="BETA-SITE APP-CLEAVING ENZYME, ISOFORM A-RELATED"/>
    <property type="match status" value="1"/>
</dbReference>
<evidence type="ECO:0000256" key="4">
    <source>
        <dbReference type="RuleBase" id="RU000454"/>
    </source>
</evidence>
<dbReference type="Pfam" id="PF00026">
    <property type="entry name" value="Asp"/>
    <property type="match status" value="1"/>
</dbReference>
<gene>
    <name evidence="7" type="ORF">FOMPIDRAFT_1035599</name>
</gene>
<dbReference type="STRING" id="743788.S8FXC4"/>
<dbReference type="MEROPS" id="A01.019"/>